<keyword evidence="2" id="KW-0472">Membrane</keyword>
<dbReference type="Pfam" id="PF07859">
    <property type="entry name" value="Abhydrolase_3"/>
    <property type="match status" value="1"/>
</dbReference>
<reference evidence="4" key="1">
    <citation type="submission" date="2020-11" db="EMBL/GenBank/DDBJ databases">
        <title>Adaptations for nitrogen fixation in a non-lichenized fungal sporocarp promotes dispersal by wood-feeding termites.</title>
        <authorList>
            <consortium name="DOE Joint Genome Institute"/>
            <person name="Koch R.A."/>
            <person name="Yoon G."/>
            <person name="Arayal U."/>
            <person name="Lail K."/>
            <person name="Amirebrahimi M."/>
            <person name="Labutti K."/>
            <person name="Lipzen A."/>
            <person name="Riley R."/>
            <person name="Barry K."/>
            <person name="Henrissat B."/>
            <person name="Grigoriev I.V."/>
            <person name="Herr J.R."/>
            <person name="Aime M.C."/>
        </authorList>
    </citation>
    <scope>NUCLEOTIDE SEQUENCE</scope>
    <source>
        <strain evidence="4">MCA 3950</strain>
    </source>
</reference>
<dbReference type="GeneID" id="66112658"/>
<feature type="domain" description="Alpha/beta hydrolase fold-3" evidence="3">
    <location>
        <begin position="140"/>
        <end position="372"/>
    </location>
</feature>
<dbReference type="InterPro" id="IPR013094">
    <property type="entry name" value="AB_hydrolase_3"/>
</dbReference>
<dbReference type="OrthoDB" id="2152029at2759"/>
<dbReference type="Proteomes" id="UP000812287">
    <property type="component" value="Unassembled WGS sequence"/>
</dbReference>
<dbReference type="InterPro" id="IPR029058">
    <property type="entry name" value="AB_hydrolase_fold"/>
</dbReference>
<keyword evidence="5" id="KW-1185">Reference proteome</keyword>
<evidence type="ECO:0000256" key="2">
    <source>
        <dbReference type="SAM" id="Phobius"/>
    </source>
</evidence>
<name>A0A9P7VZV4_9AGAR</name>
<dbReference type="Gene3D" id="3.40.50.1820">
    <property type="entry name" value="alpha/beta hydrolase"/>
    <property type="match status" value="1"/>
</dbReference>
<keyword evidence="2" id="KW-0812">Transmembrane</keyword>
<evidence type="ECO:0000313" key="5">
    <source>
        <dbReference type="Proteomes" id="UP000812287"/>
    </source>
</evidence>
<keyword evidence="1" id="KW-0378">Hydrolase</keyword>
<sequence>MVFAFRRQPLKAIYLTGRVVALLFVQVPFWTVLYAIPAARPRPSWSLSRCLIVSVYRVFVNVMYSTTPMAHDSPEKFSTEAEKVGFVWVDPTPELLSGEVETLAEKNNVVAERTSGFWYGPRGPDGKFGQPALANEKVIYHFHGGGFVMGTAHPSNGAMTTMANGLLEHFPANTRLFALEYRLSSHEPFAVANPFPAALLDALAGYKYLVESLHYDPKNIIIGGDSAGGALAFWLARYLAISNLPNLPNAGGLLLLSPTVDWANTRMDRDSSMQKHSSSDFVYTILTCGYTLRALMGNLPLSDAPSNVWIAPGSTQNDAPGLFTGLPKTVIVAGGAEQTLDAMVVLRDRLERDIGKDNVKYIEKPDATHDYLTASWHEPERTETLVELGEWVRGDIWSSTA</sequence>
<evidence type="ECO:0000259" key="3">
    <source>
        <dbReference type="Pfam" id="PF07859"/>
    </source>
</evidence>
<evidence type="ECO:0000313" key="4">
    <source>
        <dbReference type="EMBL" id="KAG7448826.1"/>
    </source>
</evidence>
<dbReference type="SUPFAM" id="SSF53474">
    <property type="entry name" value="alpha/beta-Hydrolases"/>
    <property type="match status" value="1"/>
</dbReference>
<evidence type="ECO:0000256" key="1">
    <source>
        <dbReference type="ARBA" id="ARBA00022801"/>
    </source>
</evidence>
<organism evidence="4 5">
    <name type="scientific">Guyanagaster necrorhizus</name>
    <dbReference type="NCBI Taxonomy" id="856835"/>
    <lineage>
        <taxon>Eukaryota</taxon>
        <taxon>Fungi</taxon>
        <taxon>Dikarya</taxon>
        <taxon>Basidiomycota</taxon>
        <taxon>Agaricomycotina</taxon>
        <taxon>Agaricomycetes</taxon>
        <taxon>Agaricomycetidae</taxon>
        <taxon>Agaricales</taxon>
        <taxon>Marasmiineae</taxon>
        <taxon>Physalacriaceae</taxon>
        <taxon>Guyanagaster</taxon>
    </lineage>
</organism>
<dbReference type="InterPro" id="IPR050300">
    <property type="entry name" value="GDXG_lipolytic_enzyme"/>
</dbReference>
<dbReference type="PANTHER" id="PTHR48081:SF26">
    <property type="entry name" value="ALPHA_BETA HYDROLASE FOLD-3 DOMAIN-CONTAINING PROTEIN"/>
    <property type="match status" value="1"/>
</dbReference>
<accession>A0A9P7VZV4</accession>
<gene>
    <name evidence="4" type="ORF">BT62DRAFT_992785</name>
</gene>
<dbReference type="EMBL" id="MU250529">
    <property type="protein sequence ID" value="KAG7448826.1"/>
    <property type="molecule type" value="Genomic_DNA"/>
</dbReference>
<dbReference type="RefSeq" id="XP_043042326.1">
    <property type="nucleotide sequence ID" value="XM_043190361.1"/>
</dbReference>
<comment type="caution">
    <text evidence="4">The sequence shown here is derived from an EMBL/GenBank/DDBJ whole genome shotgun (WGS) entry which is preliminary data.</text>
</comment>
<feature type="transmembrane region" description="Helical" evidence="2">
    <location>
        <begin position="12"/>
        <end position="36"/>
    </location>
</feature>
<keyword evidence="2" id="KW-1133">Transmembrane helix</keyword>
<dbReference type="GO" id="GO:0016787">
    <property type="term" value="F:hydrolase activity"/>
    <property type="evidence" value="ECO:0007669"/>
    <property type="project" value="UniProtKB-KW"/>
</dbReference>
<dbReference type="PANTHER" id="PTHR48081">
    <property type="entry name" value="AB HYDROLASE SUPERFAMILY PROTEIN C4A8.06C"/>
    <property type="match status" value="1"/>
</dbReference>
<proteinExistence type="predicted"/>
<protein>
    <submittedName>
        <fullName evidence="4">Alpha/beta-hydrolase</fullName>
    </submittedName>
</protein>
<dbReference type="AlphaFoldDB" id="A0A9P7VZV4"/>